<evidence type="ECO:0000313" key="3">
    <source>
        <dbReference type="Proteomes" id="UP001212841"/>
    </source>
</evidence>
<proteinExistence type="predicted"/>
<protein>
    <submittedName>
        <fullName evidence="2">Uncharacterized protein</fullName>
    </submittedName>
</protein>
<dbReference type="Gene3D" id="1.10.167.10">
    <property type="entry name" value="Regulator of G-protein Signalling 4, domain 2"/>
    <property type="match status" value="1"/>
</dbReference>
<evidence type="ECO:0000313" key="2">
    <source>
        <dbReference type="EMBL" id="KAJ3047200.1"/>
    </source>
</evidence>
<sequence>MRDAKSADKAYQFFGEGSIPIQVGKGSTEKLRRVYGTGGPSTPAYTDPSAATSSSALTAAAAEPGVASASENSTLESRRRGPRQSWSSAMTTDTNESIDLFESDVEERHDDSEAGTVIDGEADTSTDLLPRINSVTSVLSIDSNLTTTTVPTTPHFLPPQFFTTQPPLQNPSTRKIESIMGVACPVDVSLREIERSGAIGILQSRIPLCWFLAFLLKNSGEELLFFLHDTTRFSTTPFPTVSSLRTAAHQICNTYLVPTSPMPIPPTIATHAQIRAVADAVKVGTSLRCFDGLQNDVMKGVEEAFGRFREGKMWEEMKDVVGYSQLPNPNTINRTKSLLRNAYQTRYGAGTTPASGLDEVQHRKRAEAVGNAVADVCRDVGIGLGSL</sequence>
<feature type="compositionally biased region" description="Low complexity" evidence="1">
    <location>
        <begin position="40"/>
        <end position="71"/>
    </location>
</feature>
<accession>A0AAD5S7R1</accession>
<dbReference type="Proteomes" id="UP001212841">
    <property type="component" value="Unassembled WGS sequence"/>
</dbReference>
<organism evidence="2 3">
    <name type="scientific">Rhizophlyctis rosea</name>
    <dbReference type="NCBI Taxonomy" id="64517"/>
    <lineage>
        <taxon>Eukaryota</taxon>
        <taxon>Fungi</taxon>
        <taxon>Fungi incertae sedis</taxon>
        <taxon>Chytridiomycota</taxon>
        <taxon>Chytridiomycota incertae sedis</taxon>
        <taxon>Chytridiomycetes</taxon>
        <taxon>Rhizophlyctidales</taxon>
        <taxon>Rhizophlyctidaceae</taxon>
        <taxon>Rhizophlyctis</taxon>
    </lineage>
</organism>
<keyword evidence="3" id="KW-1185">Reference proteome</keyword>
<dbReference type="InterPro" id="IPR036305">
    <property type="entry name" value="RGS_sf"/>
</dbReference>
<dbReference type="EMBL" id="JADGJD010001010">
    <property type="protein sequence ID" value="KAJ3047200.1"/>
    <property type="molecule type" value="Genomic_DNA"/>
</dbReference>
<comment type="caution">
    <text evidence="2">The sequence shown here is derived from an EMBL/GenBank/DDBJ whole genome shotgun (WGS) entry which is preliminary data.</text>
</comment>
<reference evidence="2" key="1">
    <citation type="submission" date="2020-05" db="EMBL/GenBank/DDBJ databases">
        <title>Phylogenomic resolution of chytrid fungi.</title>
        <authorList>
            <person name="Stajich J.E."/>
            <person name="Amses K."/>
            <person name="Simmons R."/>
            <person name="Seto K."/>
            <person name="Myers J."/>
            <person name="Bonds A."/>
            <person name="Quandt C.A."/>
            <person name="Barry K."/>
            <person name="Liu P."/>
            <person name="Grigoriev I."/>
            <person name="Longcore J.E."/>
            <person name="James T.Y."/>
        </authorList>
    </citation>
    <scope>NUCLEOTIDE SEQUENCE</scope>
    <source>
        <strain evidence="2">JEL0318</strain>
    </source>
</reference>
<feature type="region of interest" description="Disordered" evidence="1">
    <location>
        <begin position="32"/>
        <end position="125"/>
    </location>
</feature>
<feature type="compositionally biased region" description="Polar residues" evidence="1">
    <location>
        <begin position="84"/>
        <end position="97"/>
    </location>
</feature>
<gene>
    <name evidence="2" type="ORF">HK097_000145</name>
</gene>
<dbReference type="InterPro" id="IPR044926">
    <property type="entry name" value="RGS_subdomain_2"/>
</dbReference>
<dbReference type="AlphaFoldDB" id="A0AAD5S7R1"/>
<name>A0AAD5S7R1_9FUNG</name>
<dbReference type="SUPFAM" id="SSF48097">
    <property type="entry name" value="Regulator of G-protein signaling, RGS"/>
    <property type="match status" value="1"/>
</dbReference>
<evidence type="ECO:0000256" key="1">
    <source>
        <dbReference type="SAM" id="MobiDB-lite"/>
    </source>
</evidence>